<reference evidence="1" key="1">
    <citation type="journal article" date="2016" name="Nat. Genet.">
        <title>A high-quality carrot genome assembly provides new insights into carotenoid accumulation and asterid genome evolution.</title>
        <authorList>
            <person name="Iorizzo M."/>
            <person name="Ellison S."/>
            <person name="Senalik D."/>
            <person name="Zeng P."/>
            <person name="Satapoomin P."/>
            <person name="Huang J."/>
            <person name="Bowman M."/>
            <person name="Iovene M."/>
            <person name="Sanseverino W."/>
            <person name="Cavagnaro P."/>
            <person name="Yildiz M."/>
            <person name="Macko-Podgorni A."/>
            <person name="Moranska E."/>
            <person name="Grzebelus E."/>
            <person name="Grzebelus D."/>
            <person name="Ashrafi H."/>
            <person name="Zheng Z."/>
            <person name="Cheng S."/>
            <person name="Spooner D."/>
            <person name="Van Deynze A."/>
            <person name="Simon P."/>
        </authorList>
    </citation>
    <scope>NUCLEOTIDE SEQUENCE [LARGE SCALE GENOMIC DNA]</scope>
    <source>
        <tissue evidence="1">Leaf</tissue>
    </source>
</reference>
<accession>A0A165YSE7</accession>
<keyword evidence="3" id="KW-1185">Reference proteome</keyword>
<sequence>MSDISKGSEICEQVLNLPGSFLMSVEDVFVEYDDAQTAGSEDIKRKDVGSTVTLNGYVIKELEDDF</sequence>
<evidence type="ECO:0000313" key="3">
    <source>
        <dbReference type="Proteomes" id="UP000077755"/>
    </source>
</evidence>
<dbReference type="Proteomes" id="UP000077755">
    <property type="component" value="Chromosome 4"/>
</dbReference>
<reference evidence="2" key="2">
    <citation type="submission" date="2022-03" db="EMBL/GenBank/DDBJ databases">
        <title>Draft title - Genomic analysis of global carrot germplasm unveils the trajectory of domestication and the origin of high carotenoid orange carrot.</title>
        <authorList>
            <person name="Iorizzo M."/>
            <person name="Ellison S."/>
            <person name="Senalik D."/>
            <person name="Macko-Podgorni A."/>
            <person name="Grzebelus D."/>
            <person name="Bostan H."/>
            <person name="Rolling W."/>
            <person name="Curaba J."/>
            <person name="Simon P."/>
        </authorList>
    </citation>
    <scope>NUCLEOTIDE SEQUENCE</scope>
    <source>
        <tissue evidence="2">Leaf</tissue>
    </source>
</reference>
<protein>
    <submittedName>
        <fullName evidence="1">Uncharacterized protein</fullName>
    </submittedName>
</protein>
<dbReference type="EMBL" id="CP093346">
    <property type="protein sequence ID" value="WOG98243.1"/>
    <property type="molecule type" value="Genomic_DNA"/>
</dbReference>
<evidence type="ECO:0000313" key="1">
    <source>
        <dbReference type="EMBL" id="KZM99186.1"/>
    </source>
</evidence>
<organism evidence="1">
    <name type="scientific">Daucus carota subsp. sativus</name>
    <name type="common">Carrot</name>
    <dbReference type="NCBI Taxonomy" id="79200"/>
    <lineage>
        <taxon>Eukaryota</taxon>
        <taxon>Viridiplantae</taxon>
        <taxon>Streptophyta</taxon>
        <taxon>Embryophyta</taxon>
        <taxon>Tracheophyta</taxon>
        <taxon>Spermatophyta</taxon>
        <taxon>Magnoliopsida</taxon>
        <taxon>eudicotyledons</taxon>
        <taxon>Gunneridae</taxon>
        <taxon>Pentapetalae</taxon>
        <taxon>asterids</taxon>
        <taxon>campanulids</taxon>
        <taxon>Apiales</taxon>
        <taxon>Apiaceae</taxon>
        <taxon>Apioideae</taxon>
        <taxon>Scandiceae</taxon>
        <taxon>Daucinae</taxon>
        <taxon>Daucus</taxon>
        <taxon>Daucus sect. Daucus</taxon>
    </lineage>
</organism>
<dbReference type="Gramene" id="KZM99186">
    <property type="protein sequence ID" value="KZM99186"/>
    <property type="gene ID" value="DCAR_013452"/>
</dbReference>
<proteinExistence type="predicted"/>
<name>A0A165YSE7_DAUCS</name>
<dbReference type="EMBL" id="LNRQ01000004">
    <property type="protein sequence ID" value="KZM99186.1"/>
    <property type="molecule type" value="Genomic_DNA"/>
</dbReference>
<gene>
    <name evidence="1" type="ORF">DCAR_013452</name>
    <name evidence="2" type="ORF">DCAR_0417584</name>
</gene>
<evidence type="ECO:0000313" key="2">
    <source>
        <dbReference type="EMBL" id="WOG98243.1"/>
    </source>
</evidence>
<dbReference type="AlphaFoldDB" id="A0A165YSE7"/>